<dbReference type="eggNOG" id="ENOG502ZAMX">
    <property type="taxonomic scope" value="Bacteria"/>
</dbReference>
<dbReference type="AlphaFoldDB" id="A8MHZ7"/>
<evidence type="ECO:0000313" key="2">
    <source>
        <dbReference type="EMBL" id="ABW19429.1"/>
    </source>
</evidence>
<evidence type="ECO:0000313" key="3">
    <source>
        <dbReference type="Proteomes" id="UP000000269"/>
    </source>
</evidence>
<protein>
    <recommendedName>
        <fullName evidence="1">DUF4062 domain-containing protein</fullName>
    </recommendedName>
</protein>
<dbReference type="STRING" id="350688.Clos_1889"/>
<evidence type="ECO:0000259" key="1">
    <source>
        <dbReference type="Pfam" id="PF13271"/>
    </source>
</evidence>
<keyword evidence="3" id="KW-1185">Reference proteome</keyword>
<dbReference type="EMBL" id="CP000853">
    <property type="protein sequence ID" value="ABW19429.1"/>
    <property type="molecule type" value="Genomic_DNA"/>
</dbReference>
<dbReference type="Proteomes" id="UP000000269">
    <property type="component" value="Chromosome"/>
</dbReference>
<gene>
    <name evidence="2" type="ordered locus">Clos_1889</name>
</gene>
<dbReference type="InterPro" id="IPR025139">
    <property type="entry name" value="DUF4062"/>
</dbReference>
<reference evidence="3" key="1">
    <citation type="submission" date="2007-10" db="EMBL/GenBank/DDBJ databases">
        <title>Complete genome of Alkaliphilus oremlandii OhILAs.</title>
        <authorList>
            <person name="Copeland A."/>
            <person name="Lucas S."/>
            <person name="Lapidus A."/>
            <person name="Barry K."/>
            <person name="Detter J.C."/>
            <person name="Glavina del Rio T."/>
            <person name="Hammon N."/>
            <person name="Israni S."/>
            <person name="Dalin E."/>
            <person name="Tice H."/>
            <person name="Pitluck S."/>
            <person name="Chain P."/>
            <person name="Malfatti S."/>
            <person name="Shin M."/>
            <person name="Vergez L."/>
            <person name="Schmutz J."/>
            <person name="Larimer F."/>
            <person name="Land M."/>
            <person name="Hauser L."/>
            <person name="Kyrpides N."/>
            <person name="Mikhailova N."/>
            <person name="Stolz J.F."/>
            <person name="Dawson A."/>
            <person name="Fisher E."/>
            <person name="Crable B."/>
            <person name="Perera E."/>
            <person name="Lisak J."/>
            <person name="Ranganathan M."/>
            <person name="Basu P."/>
            <person name="Richardson P."/>
        </authorList>
    </citation>
    <scope>NUCLEOTIDE SEQUENCE [LARGE SCALE GENOMIC DNA]</scope>
    <source>
        <strain evidence="3">OhILAs</strain>
    </source>
</reference>
<dbReference type="RefSeq" id="WP_012159741.1">
    <property type="nucleotide sequence ID" value="NC_009922.1"/>
</dbReference>
<dbReference type="HOGENOM" id="CLU_697825_0_0_9"/>
<name>A8MHZ7_ALKOO</name>
<dbReference type="Pfam" id="PF13271">
    <property type="entry name" value="DUF4062"/>
    <property type="match status" value="1"/>
</dbReference>
<accession>A8MHZ7</accession>
<organism evidence="2 3">
    <name type="scientific">Alkaliphilus oremlandii (strain OhILAs)</name>
    <name type="common">Clostridium oremlandii (strain OhILAs)</name>
    <dbReference type="NCBI Taxonomy" id="350688"/>
    <lineage>
        <taxon>Bacteria</taxon>
        <taxon>Bacillati</taxon>
        <taxon>Bacillota</taxon>
        <taxon>Clostridia</taxon>
        <taxon>Peptostreptococcales</taxon>
        <taxon>Natronincolaceae</taxon>
        <taxon>Alkaliphilus</taxon>
    </lineage>
</organism>
<dbReference type="KEGG" id="aoe:Clos_1889"/>
<feature type="domain" description="DUF4062" evidence="1">
    <location>
        <begin position="12"/>
        <end position="97"/>
    </location>
</feature>
<sequence>MNYGNSGRLPTVFVSSTCYDLKQIRKDIKDFIEHHLGFDAILSEYDSFPLDPNIGNIQNCIRIVRERADIFILVVGNRYGHITGNGKSITNLEYINARAKGIPIYVFVDKSLLNVLPIWKNNPTIDLTNIVDTPKLFEFIDDLRGKENIWVHEFESAQDIIKTLKRQIGYLFYDSLILRQQVNKKNLSSKVINLDGESLKIVLEKPVGWEYILLGNIMATKFKQSEDLKRDLKYGISFGQVQNLNEINEFLNWIVDKNSELILVTSALSSLFNNAIPIAMGEPGEPGDVEQIIYVGERLGTIYEKFLNWGLDFKRISVNDEWKEVKNTLSRMWESPISDLESYCAKYSEAMNRLALIPHDSEESIELDLTLTLNEPDLTEFYRELNIVRARYGLL</sequence>
<proteinExistence type="predicted"/>